<evidence type="ECO:0000313" key="4">
    <source>
        <dbReference type="Proteomes" id="UP000030403"/>
    </source>
</evidence>
<dbReference type="OrthoDB" id="1523022at2"/>
<organism evidence="3 4">
    <name type="scientific">Pontibacillus marinus BH030004 = DSM 16465</name>
    <dbReference type="NCBI Taxonomy" id="1385511"/>
    <lineage>
        <taxon>Bacteria</taxon>
        <taxon>Bacillati</taxon>
        <taxon>Bacillota</taxon>
        <taxon>Bacilli</taxon>
        <taxon>Bacillales</taxon>
        <taxon>Bacillaceae</taxon>
        <taxon>Pontibacillus</taxon>
    </lineage>
</organism>
<reference evidence="3 4" key="1">
    <citation type="submission" date="2013-08" db="EMBL/GenBank/DDBJ databases">
        <authorList>
            <person name="Huang J."/>
            <person name="Wang G."/>
        </authorList>
    </citation>
    <scope>NUCLEOTIDE SEQUENCE [LARGE SCALE GENOMIC DNA]</scope>
    <source>
        <strain evidence="3 4">BH030004</strain>
    </source>
</reference>
<feature type="domain" description="CAAX prenyl protease 2/Lysostaphin resistance protein A-like" evidence="2">
    <location>
        <begin position="99"/>
        <end position="182"/>
    </location>
</feature>
<evidence type="ECO:0000256" key="1">
    <source>
        <dbReference type="SAM" id="Phobius"/>
    </source>
</evidence>
<dbReference type="GO" id="GO:0004175">
    <property type="term" value="F:endopeptidase activity"/>
    <property type="evidence" value="ECO:0007669"/>
    <property type="project" value="UniProtKB-ARBA"/>
</dbReference>
<keyword evidence="1" id="KW-0812">Transmembrane</keyword>
<feature type="transmembrane region" description="Helical" evidence="1">
    <location>
        <begin position="21"/>
        <end position="42"/>
    </location>
</feature>
<proteinExistence type="predicted"/>
<comment type="caution">
    <text evidence="3">The sequence shown here is derived from an EMBL/GenBank/DDBJ whole genome shotgun (WGS) entry which is preliminary data.</text>
</comment>
<dbReference type="RefSeq" id="WP_027446810.1">
    <property type="nucleotide sequence ID" value="NZ_AULJ01000041.1"/>
</dbReference>
<keyword evidence="1" id="KW-1133">Transmembrane helix</keyword>
<evidence type="ECO:0000313" key="3">
    <source>
        <dbReference type="EMBL" id="KGX84671.1"/>
    </source>
</evidence>
<keyword evidence="4" id="KW-1185">Reference proteome</keyword>
<dbReference type="GO" id="GO:0080120">
    <property type="term" value="P:CAAX-box protein maturation"/>
    <property type="evidence" value="ECO:0007669"/>
    <property type="project" value="UniProtKB-ARBA"/>
</dbReference>
<dbReference type="InterPro" id="IPR003675">
    <property type="entry name" value="Rce1/LyrA-like_dom"/>
</dbReference>
<feature type="transmembrane region" description="Helical" evidence="1">
    <location>
        <begin position="169"/>
        <end position="187"/>
    </location>
</feature>
<accession>A0A0A5FV59</accession>
<sequence length="193" mass="22346">MKWTNQAEIIKQLSDRQVVNHLYLTQGIILAITMIASIFLFPSLTKWLDLWKYDVNEILIYGVSAGFLVIIIDVLLMICLPKRFYDDGGINEKVFRSRPVFEILWIAFLVAFAEELLFRGILHTTFGYITASIAFAFIHLRYLTKPVLLISVLLISFYLGWMFEVTNNLLVTITAHFIIDFILGLMIRFKIMG</sequence>
<feature type="transmembrane region" description="Helical" evidence="1">
    <location>
        <begin position="147"/>
        <end position="163"/>
    </location>
</feature>
<dbReference type="Proteomes" id="UP000030403">
    <property type="component" value="Unassembled WGS sequence"/>
</dbReference>
<dbReference type="Pfam" id="PF02517">
    <property type="entry name" value="Rce1-like"/>
    <property type="match status" value="1"/>
</dbReference>
<protein>
    <submittedName>
        <fullName evidence="3">Membrane protein</fullName>
    </submittedName>
</protein>
<keyword evidence="1" id="KW-0472">Membrane</keyword>
<gene>
    <name evidence="3" type="ORF">N783_16430</name>
</gene>
<name>A0A0A5FV59_9BACI</name>
<dbReference type="EMBL" id="AVPF01000051">
    <property type="protein sequence ID" value="KGX84671.1"/>
    <property type="molecule type" value="Genomic_DNA"/>
</dbReference>
<dbReference type="STRING" id="1385511.GCA_000425225_03192"/>
<dbReference type="AlphaFoldDB" id="A0A0A5FV59"/>
<dbReference type="eggNOG" id="COG1266">
    <property type="taxonomic scope" value="Bacteria"/>
</dbReference>
<feature type="transmembrane region" description="Helical" evidence="1">
    <location>
        <begin position="100"/>
        <end position="118"/>
    </location>
</feature>
<evidence type="ECO:0000259" key="2">
    <source>
        <dbReference type="Pfam" id="PF02517"/>
    </source>
</evidence>
<feature type="transmembrane region" description="Helical" evidence="1">
    <location>
        <begin position="58"/>
        <end position="80"/>
    </location>
</feature>